<organism evidence="3 4">
    <name type="scientific">Flavobacterium pectinovorum</name>
    <dbReference type="NCBI Taxonomy" id="29533"/>
    <lineage>
        <taxon>Bacteria</taxon>
        <taxon>Pseudomonadati</taxon>
        <taxon>Bacteroidota</taxon>
        <taxon>Flavobacteriia</taxon>
        <taxon>Flavobacteriales</taxon>
        <taxon>Flavobacteriaceae</taxon>
        <taxon>Flavobacterium</taxon>
    </lineage>
</organism>
<accession>A0A502ER28</accession>
<dbReference type="InterPro" id="IPR001387">
    <property type="entry name" value="Cro/C1-type_HTH"/>
</dbReference>
<dbReference type="CDD" id="cd00093">
    <property type="entry name" value="HTH_XRE"/>
    <property type="match status" value="1"/>
</dbReference>
<dbReference type="SUPFAM" id="SSF47413">
    <property type="entry name" value="lambda repressor-like DNA-binding domains"/>
    <property type="match status" value="1"/>
</dbReference>
<dbReference type="EMBL" id="RCZH01000007">
    <property type="protein sequence ID" value="TPG40243.1"/>
    <property type="molecule type" value="Genomic_DNA"/>
</dbReference>
<dbReference type="SMART" id="SM00530">
    <property type="entry name" value="HTH_XRE"/>
    <property type="match status" value="1"/>
</dbReference>
<keyword evidence="4" id="KW-1185">Reference proteome</keyword>
<dbReference type="InterPro" id="IPR010982">
    <property type="entry name" value="Lambda_DNA-bd_dom_sf"/>
</dbReference>
<dbReference type="Pfam" id="PF01381">
    <property type="entry name" value="HTH_3"/>
    <property type="match status" value="1"/>
</dbReference>
<dbReference type="Gene3D" id="1.10.260.40">
    <property type="entry name" value="lambda repressor-like DNA-binding domains"/>
    <property type="match status" value="1"/>
</dbReference>
<gene>
    <name evidence="3" type="ORF">EAH81_13195</name>
</gene>
<evidence type="ECO:0000313" key="4">
    <source>
        <dbReference type="Proteomes" id="UP000319700"/>
    </source>
</evidence>
<dbReference type="Proteomes" id="UP000319700">
    <property type="component" value="Unassembled WGS sequence"/>
</dbReference>
<dbReference type="PANTHER" id="PTHR46558">
    <property type="entry name" value="TRACRIPTIONAL REGULATORY PROTEIN-RELATED-RELATED"/>
    <property type="match status" value="1"/>
</dbReference>
<evidence type="ECO:0000313" key="3">
    <source>
        <dbReference type="EMBL" id="TPG40243.1"/>
    </source>
</evidence>
<comment type="caution">
    <text evidence="3">The sequence shown here is derived from an EMBL/GenBank/DDBJ whole genome shotgun (WGS) entry which is preliminary data.</text>
</comment>
<dbReference type="PANTHER" id="PTHR46558:SF3">
    <property type="entry name" value="TRANSCRIPTIONAL REGULATOR"/>
    <property type="match status" value="1"/>
</dbReference>
<sequence>MLFHYFQNKPLNKYYLVMKVVIEKIKAIRKEKGYSHEYIAYQLNIGQVAYSKIEKGETKLTLERLIRIAEILETSVGTLLGIDTKTANQLELQQSLHQTNKEKFALIELLYKERLKEKDRIIEQMERTISKLL</sequence>
<name>A0A502ER28_9FLAO</name>
<reference evidence="3 4" key="1">
    <citation type="journal article" date="2019" name="Environ. Microbiol.">
        <title>Species interactions and distinct microbial communities in high Arctic permafrost affected cryosols are associated with the CH4 and CO2 gas fluxes.</title>
        <authorList>
            <person name="Altshuler I."/>
            <person name="Hamel J."/>
            <person name="Turney S."/>
            <person name="Magnuson E."/>
            <person name="Levesque R."/>
            <person name="Greer C."/>
            <person name="Whyte L.G."/>
        </authorList>
    </citation>
    <scope>NUCLEOTIDE SEQUENCE [LARGE SCALE GENOMIC DNA]</scope>
    <source>
        <strain evidence="3 4">42</strain>
    </source>
</reference>
<feature type="domain" description="HTH cro/C1-type" evidence="2">
    <location>
        <begin position="25"/>
        <end position="79"/>
    </location>
</feature>
<protein>
    <submittedName>
        <fullName evidence="3">XRE family transcriptional regulator</fullName>
    </submittedName>
</protein>
<evidence type="ECO:0000259" key="2">
    <source>
        <dbReference type="PROSITE" id="PS50943"/>
    </source>
</evidence>
<dbReference type="PROSITE" id="PS50943">
    <property type="entry name" value="HTH_CROC1"/>
    <property type="match status" value="1"/>
</dbReference>
<proteinExistence type="predicted"/>
<keyword evidence="1" id="KW-0238">DNA-binding</keyword>
<evidence type="ECO:0000256" key="1">
    <source>
        <dbReference type="ARBA" id="ARBA00023125"/>
    </source>
</evidence>
<dbReference type="GO" id="GO:0003677">
    <property type="term" value="F:DNA binding"/>
    <property type="evidence" value="ECO:0007669"/>
    <property type="project" value="UniProtKB-KW"/>
</dbReference>
<dbReference type="AlphaFoldDB" id="A0A502ER28"/>